<dbReference type="SUPFAM" id="SSF54768">
    <property type="entry name" value="dsRNA-binding domain-like"/>
    <property type="match status" value="1"/>
</dbReference>
<dbReference type="Gene3D" id="3.30.160.20">
    <property type="match status" value="1"/>
</dbReference>
<keyword evidence="4" id="KW-1185">Reference proteome</keyword>
<evidence type="ECO:0000313" key="3">
    <source>
        <dbReference type="EMBL" id="GMH30190.1"/>
    </source>
</evidence>
<dbReference type="PROSITE" id="PS50137">
    <property type="entry name" value="DS_RBD"/>
    <property type="match status" value="1"/>
</dbReference>
<dbReference type="EMBL" id="BSYO01000037">
    <property type="protein sequence ID" value="GMH30190.1"/>
    <property type="molecule type" value="Genomic_DNA"/>
</dbReference>
<feature type="domain" description="DRBM" evidence="2">
    <location>
        <begin position="1"/>
        <end position="38"/>
    </location>
</feature>
<dbReference type="Pfam" id="PF00035">
    <property type="entry name" value="dsrm"/>
    <property type="match status" value="1"/>
</dbReference>
<accession>A0AAD3TIJ6</accession>
<sequence length="197" mass="21376">MFFSSLVFHGVTYTGEVGRNKKEAEQLAARAVLLSILGNSDSQTFLFEIIKAKAALFAGIHKFKEPPTLSNVPMDSNLGSGFGMSGSKEREFDDVTRVGTVVRTAALEGSYGQASNHPKMHQPLHELVEQEQVSEGISLPITFVPALQGQPPLLSLGSVMKRSRKNKKKAKKKLKSDTKLPVSVLSLNEVSPCTVAH</sequence>
<reference evidence="3" key="1">
    <citation type="submission" date="2023-05" db="EMBL/GenBank/DDBJ databases">
        <title>Nepenthes gracilis genome sequencing.</title>
        <authorList>
            <person name="Fukushima K."/>
        </authorList>
    </citation>
    <scope>NUCLEOTIDE SEQUENCE</scope>
    <source>
        <strain evidence="3">SING2019-196</strain>
    </source>
</reference>
<evidence type="ECO:0000313" key="4">
    <source>
        <dbReference type="Proteomes" id="UP001279734"/>
    </source>
</evidence>
<comment type="caution">
    <text evidence="3">The sequence shown here is derived from an EMBL/GenBank/DDBJ whole genome shotgun (WGS) entry which is preliminary data.</text>
</comment>
<dbReference type="CDD" id="cd00048">
    <property type="entry name" value="DSRM_SF"/>
    <property type="match status" value="1"/>
</dbReference>
<proteinExistence type="predicted"/>
<dbReference type="AlphaFoldDB" id="A0AAD3TIJ6"/>
<dbReference type="InterPro" id="IPR014720">
    <property type="entry name" value="dsRBD_dom"/>
</dbReference>
<evidence type="ECO:0000259" key="2">
    <source>
        <dbReference type="PROSITE" id="PS50137"/>
    </source>
</evidence>
<protein>
    <recommendedName>
        <fullName evidence="2">DRBM domain-containing protein</fullName>
    </recommendedName>
</protein>
<keyword evidence="1" id="KW-0694">RNA-binding</keyword>
<evidence type="ECO:0000256" key="1">
    <source>
        <dbReference type="PROSITE-ProRule" id="PRU00266"/>
    </source>
</evidence>
<organism evidence="3 4">
    <name type="scientific">Nepenthes gracilis</name>
    <name type="common">Slender pitcher plant</name>
    <dbReference type="NCBI Taxonomy" id="150966"/>
    <lineage>
        <taxon>Eukaryota</taxon>
        <taxon>Viridiplantae</taxon>
        <taxon>Streptophyta</taxon>
        <taxon>Embryophyta</taxon>
        <taxon>Tracheophyta</taxon>
        <taxon>Spermatophyta</taxon>
        <taxon>Magnoliopsida</taxon>
        <taxon>eudicotyledons</taxon>
        <taxon>Gunneridae</taxon>
        <taxon>Pentapetalae</taxon>
        <taxon>Caryophyllales</taxon>
        <taxon>Nepenthaceae</taxon>
        <taxon>Nepenthes</taxon>
    </lineage>
</organism>
<gene>
    <name evidence="3" type="ORF">Nepgr_032033</name>
</gene>
<dbReference type="Proteomes" id="UP001279734">
    <property type="component" value="Unassembled WGS sequence"/>
</dbReference>
<name>A0AAD3TIJ6_NEPGR</name>
<dbReference type="GO" id="GO:0003723">
    <property type="term" value="F:RNA binding"/>
    <property type="evidence" value="ECO:0007669"/>
    <property type="project" value="UniProtKB-UniRule"/>
</dbReference>